<comment type="caution">
    <text evidence="1">The sequence shown here is derived from an EMBL/GenBank/DDBJ whole genome shotgun (WGS) entry which is preliminary data.</text>
</comment>
<keyword evidence="2" id="KW-1185">Reference proteome</keyword>
<protein>
    <submittedName>
        <fullName evidence="1">Uncharacterized protein</fullName>
    </submittedName>
</protein>
<dbReference type="Pfam" id="PF09803">
    <property type="entry name" value="Pet100"/>
    <property type="match status" value="1"/>
</dbReference>
<dbReference type="GO" id="GO:0005739">
    <property type="term" value="C:mitochondrion"/>
    <property type="evidence" value="ECO:0007669"/>
    <property type="project" value="InterPro"/>
</dbReference>
<accession>A0A9W7AQL1</accession>
<dbReference type="EMBL" id="BRXW01000680">
    <property type="protein sequence ID" value="GMH73687.1"/>
    <property type="molecule type" value="Genomic_DNA"/>
</dbReference>
<reference evidence="2" key="1">
    <citation type="journal article" date="2023" name="Commun. Biol.">
        <title>Genome analysis of Parmales, the sister group of diatoms, reveals the evolutionary specialization of diatoms from phago-mixotrophs to photoautotrophs.</title>
        <authorList>
            <person name="Ban H."/>
            <person name="Sato S."/>
            <person name="Yoshikawa S."/>
            <person name="Yamada K."/>
            <person name="Nakamura Y."/>
            <person name="Ichinomiya M."/>
            <person name="Sato N."/>
            <person name="Blanc-Mathieu R."/>
            <person name="Endo H."/>
            <person name="Kuwata A."/>
            <person name="Ogata H."/>
        </authorList>
    </citation>
    <scope>NUCLEOTIDE SEQUENCE [LARGE SCALE GENOMIC DNA]</scope>
    <source>
        <strain evidence="2">NIES 3700</strain>
    </source>
</reference>
<dbReference type="GO" id="GO:0033617">
    <property type="term" value="P:mitochondrial respiratory chain complex IV assembly"/>
    <property type="evidence" value="ECO:0007669"/>
    <property type="project" value="InterPro"/>
</dbReference>
<sequence length="133" mass="15548">MSQTIDVKNNCKEKATVDWFIPKHEDGDTKLVSRLHNGIISLVTMAQKGGLEIFKFSLYLSIPVVATVVYSTPETMAQIVDYYKYITYPAEGRKPPKGHEIEHERVYKIIQRRKEEKLQLEQKQNKSWFSWSK</sequence>
<dbReference type="AlphaFoldDB" id="A0A9W7AQL1"/>
<gene>
    <name evidence="1" type="ORF">TrLO_g14517</name>
</gene>
<name>A0A9W7AQL1_9STRA</name>
<dbReference type="InterPro" id="IPR018625">
    <property type="entry name" value="Pet100"/>
</dbReference>
<evidence type="ECO:0000313" key="2">
    <source>
        <dbReference type="Proteomes" id="UP001165122"/>
    </source>
</evidence>
<proteinExistence type="predicted"/>
<evidence type="ECO:0000313" key="1">
    <source>
        <dbReference type="EMBL" id="GMH73687.1"/>
    </source>
</evidence>
<dbReference type="OrthoDB" id="18175at2759"/>
<organism evidence="1 2">
    <name type="scientific">Triparma laevis f. longispina</name>
    <dbReference type="NCBI Taxonomy" id="1714387"/>
    <lineage>
        <taxon>Eukaryota</taxon>
        <taxon>Sar</taxon>
        <taxon>Stramenopiles</taxon>
        <taxon>Ochrophyta</taxon>
        <taxon>Bolidophyceae</taxon>
        <taxon>Parmales</taxon>
        <taxon>Triparmaceae</taxon>
        <taxon>Triparma</taxon>
    </lineage>
</organism>
<dbReference type="Proteomes" id="UP001165122">
    <property type="component" value="Unassembled WGS sequence"/>
</dbReference>